<feature type="transmembrane region" description="Helical" evidence="6">
    <location>
        <begin position="80"/>
        <end position="103"/>
    </location>
</feature>
<keyword evidence="4 6" id="KW-1133">Transmembrane helix</keyword>
<evidence type="ECO:0000256" key="5">
    <source>
        <dbReference type="ARBA" id="ARBA00023136"/>
    </source>
</evidence>
<dbReference type="InterPro" id="IPR006696">
    <property type="entry name" value="DUF423"/>
</dbReference>
<dbReference type="GO" id="GO:0016020">
    <property type="term" value="C:membrane"/>
    <property type="evidence" value="ECO:0007669"/>
    <property type="project" value="UniProtKB-SubCell"/>
</dbReference>
<accession>A0A915DTV3</accession>
<evidence type="ECO:0000256" key="4">
    <source>
        <dbReference type="ARBA" id="ARBA00022989"/>
    </source>
</evidence>
<reference evidence="8" key="1">
    <citation type="submission" date="2022-11" db="UniProtKB">
        <authorList>
            <consortium name="WormBaseParasite"/>
        </authorList>
    </citation>
    <scope>IDENTIFICATION</scope>
</reference>
<dbReference type="PANTHER" id="PTHR43461">
    <property type="entry name" value="TRANSMEMBRANE PROTEIN 256"/>
    <property type="match status" value="1"/>
</dbReference>
<evidence type="ECO:0000313" key="8">
    <source>
        <dbReference type="WBParaSite" id="jg23448"/>
    </source>
</evidence>
<dbReference type="AlphaFoldDB" id="A0A915DTV3"/>
<keyword evidence="7" id="KW-1185">Reference proteome</keyword>
<evidence type="ECO:0000313" key="7">
    <source>
        <dbReference type="Proteomes" id="UP000887574"/>
    </source>
</evidence>
<evidence type="ECO:0000256" key="6">
    <source>
        <dbReference type="SAM" id="Phobius"/>
    </source>
</evidence>
<dbReference type="Proteomes" id="UP000887574">
    <property type="component" value="Unplaced"/>
</dbReference>
<proteinExistence type="inferred from homology"/>
<sequence>MTPERSLYCILFLSENQSFKLITRLAGFSGFLAVVLTVYGSNVLIEESEVDQLRKKVLHNASKNHFIHTFGLLHCSKASYPYLTALLFSSGMVLYCGICYKFAIWNDRRFGKYTPIGGYLFMLGWCSFIL</sequence>
<protein>
    <submittedName>
        <fullName evidence="8">Transmembrane protein 256 homolog</fullName>
    </submittedName>
</protein>
<feature type="transmembrane region" description="Helical" evidence="6">
    <location>
        <begin position="21"/>
        <end position="45"/>
    </location>
</feature>
<keyword evidence="5 6" id="KW-0472">Membrane</keyword>
<keyword evidence="3 6" id="KW-0812">Transmembrane</keyword>
<comment type="similarity">
    <text evidence="2">Belongs to the TMEM256 family.</text>
</comment>
<dbReference type="WBParaSite" id="jg23448">
    <property type="protein sequence ID" value="jg23448"/>
    <property type="gene ID" value="jg23448"/>
</dbReference>
<evidence type="ECO:0000256" key="2">
    <source>
        <dbReference type="ARBA" id="ARBA00006208"/>
    </source>
</evidence>
<dbReference type="Pfam" id="PF04241">
    <property type="entry name" value="DUF423"/>
    <property type="match status" value="1"/>
</dbReference>
<organism evidence="7 8">
    <name type="scientific">Ditylenchus dipsaci</name>
    <dbReference type="NCBI Taxonomy" id="166011"/>
    <lineage>
        <taxon>Eukaryota</taxon>
        <taxon>Metazoa</taxon>
        <taxon>Ecdysozoa</taxon>
        <taxon>Nematoda</taxon>
        <taxon>Chromadorea</taxon>
        <taxon>Rhabditida</taxon>
        <taxon>Tylenchina</taxon>
        <taxon>Tylenchomorpha</taxon>
        <taxon>Sphaerularioidea</taxon>
        <taxon>Anguinidae</taxon>
        <taxon>Anguininae</taxon>
        <taxon>Ditylenchus</taxon>
    </lineage>
</organism>
<evidence type="ECO:0000256" key="1">
    <source>
        <dbReference type="ARBA" id="ARBA00004141"/>
    </source>
</evidence>
<comment type="subcellular location">
    <subcellularLocation>
        <location evidence="1">Membrane</location>
        <topology evidence="1">Multi-pass membrane protein</topology>
    </subcellularLocation>
</comment>
<evidence type="ECO:0000256" key="3">
    <source>
        <dbReference type="ARBA" id="ARBA00022692"/>
    </source>
</evidence>
<name>A0A915DTV3_9BILA</name>
<dbReference type="PANTHER" id="PTHR43461:SF1">
    <property type="entry name" value="TRANSMEMBRANE PROTEIN 256"/>
    <property type="match status" value="1"/>
</dbReference>